<dbReference type="PANTHER" id="PTHR43135:SF3">
    <property type="entry name" value="ALPHA-D-RIBOSE 1-METHYLPHOSPHONATE 5-TRIPHOSPHATE DIPHOSPHATASE"/>
    <property type="match status" value="1"/>
</dbReference>
<proteinExistence type="predicted"/>
<evidence type="ECO:0000259" key="1">
    <source>
        <dbReference type="Pfam" id="PF01979"/>
    </source>
</evidence>
<dbReference type="Proteomes" id="UP001058098">
    <property type="component" value="Chromosome"/>
</dbReference>
<reference evidence="2" key="1">
    <citation type="submission" date="2020-09" db="EMBL/GenBank/DDBJ databases">
        <title>Rhizobia associated with sainfoin plants.</title>
        <authorList>
            <person name="Asharfi S."/>
            <person name="Kuzmanovic N."/>
            <person name="Bunk B."/>
            <person name="Sproeer C."/>
            <person name="Becker M."/>
            <person name="Thuenen T."/>
        </authorList>
    </citation>
    <scope>NUCLEOTIDE SEQUENCE</scope>
    <source>
        <strain evidence="2">OM4</strain>
    </source>
</reference>
<name>A0ABY5R6V6_9HYPH</name>
<organism evidence="2 3">
    <name type="scientific">Mesorhizobium onobrychidis</name>
    <dbReference type="NCBI Taxonomy" id="2775404"/>
    <lineage>
        <taxon>Bacteria</taxon>
        <taxon>Pseudomonadati</taxon>
        <taxon>Pseudomonadota</taxon>
        <taxon>Alphaproteobacteria</taxon>
        <taxon>Hyphomicrobiales</taxon>
        <taxon>Phyllobacteriaceae</taxon>
        <taxon>Mesorhizobium</taxon>
    </lineage>
</organism>
<dbReference type="SUPFAM" id="SSF51338">
    <property type="entry name" value="Composite domain of metallo-dependent hydrolases"/>
    <property type="match status" value="1"/>
</dbReference>
<dbReference type="EMBL" id="CP062229">
    <property type="protein sequence ID" value="UVC19216.1"/>
    <property type="molecule type" value="Genomic_DNA"/>
</dbReference>
<dbReference type="CDD" id="cd01306">
    <property type="entry name" value="PhnM"/>
    <property type="match status" value="1"/>
</dbReference>
<dbReference type="NCBIfam" id="NF011990">
    <property type="entry name" value="PRK15446.2-6"/>
    <property type="match status" value="1"/>
</dbReference>
<dbReference type="InterPro" id="IPR051781">
    <property type="entry name" value="Metallo-dep_Hydrolase"/>
</dbReference>
<dbReference type="EC" id="3.6.1.63" evidence="2"/>
<dbReference type="PANTHER" id="PTHR43135">
    <property type="entry name" value="ALPHA-D-RIBOSE 1-METHYLPHOSPHONATE 5-TRIPHOSPHATE DIPHOSPHATASE"/>
    <property type="match status" value="1"/>
</dbReference>
<dbReference type="GO" id="GO:0016787">
    <property type="term" value="F:hydrolase activity"/>
    <property type="evidence" value="ECO:0007669"/>
    <property type="project" value="UniProtKB-KW"/>
</dbReference>
<dbReference type="SUPFAM" id="SSF51556">
    <property type="entry name" value="Metallo-dependent hydrolases"/>
    <property type="match status" value="1"/>
</dbReference>
<dbReference type="InterPro" id="IPR032466">
    <property type="entry name" value="Metal_Hydrolase"/>
</dbReference>
<dbReference type="Gene3D" id="2.30.40.10">
    <property type="entry name" value="Urease, subunit C, domain 1"/>
    <property type="match status" value="1"/>
</dbReference>
<protein>
    <submittedName>
        <fullName evidence="2">Alpha-D-ribose 1-methylphosphonate 5-triphosphate diphosphatase</fullName>
        <ecNumber evidence="2">3.6.1.63</ecNumber>
    </submittedName>
</protein>
<dbReference type="NCBIfam" id="NF011984">
    <property type="entry name" value="PRK15446.1-5"/>
    <property type="match status" value="1"/>
</dbReference>
<keyword evidence="2" id="KW-0378">Hydrolase</keyword>
<sequence length="389" mass="42218">MERVQPAASQSNHLYNARIVSNGEVLTGSCYVENGLIAAVTNDNQSSIGGVDLGGDYLLPGFVDLHTDNLENHFYPRPNVQWPSAVGAAMAHDWQMIGAGVTTVLDALSLGDYDSGGSRSSMLRSAIEALSEAKQRGILRADHFFHFRCEVSDRTLMEIVEPYLGHESLKLLSVMDHTPGQRQWRDLAIYRDFRRKKKGLVWTDAEFELHISESRQAQVTYVPSFRRQIASVSGERKIPLASHDDTTTADVDESYAEGVTLCEFPTTVAAARRARGLGMQIVMGSPNIVLGGSHSGNVSAKALLAEGLLDILTSDYVPSSLLQSVFALADQGVALSDAVAMVTNNPARAIGLTDRGRIEPGLRADLLQVAIFDGTPAIRGIWVEGIRVL</sequence>
<accession>A0ABY5R6V6</accession>
<dbReference type="Gene3D" id="3.20.20.140">
    <property type="entry name" value="Metal-dependent hydrolases"/>
    <property type="match status" value="2"/>
</dbReference>
<evidence type="ECO:0000313" key="3">
    <source>
        <dbReference type="Proteomes" id="UP001058098"/>
    </source>
</evidence>
<dbReference type="InterPro" id="IPR006680">
    <property type="entry name" value="Amidohydro-rel"/>
</dbReference>
<dbReference type="InterPro" id="IPR012696">
    <property type="entry name" value="PhnM"/>
</dbReference>
<feature type="domain" description="Amidohydrolase-related" evidence="1">
    <location>
        <begin position="57"/>
        <end position="381"/>
    </location>
</feature>
<dbReference type="NCBIfam" id="TIGR02318">
    <property type="entry name" value="phosphono_phnM"/>
    <property type="match status" value="1"/>
</dbReference>
<dbReference type="PIRSF" id="PIRSF038971">
    <property type="entry name" value="PhnM"/>
    <property type="match status" value="1"/>
</dbReference>
<keyword evidence="3" id="KW-1185">Reference proteome</keyword>
<evidence type="ECO:0000313" key="2">
    <source>
        <dbReference type="EMBL" id="UVC19216.1"/>
    </source>
</evidence>
<gene>
    <name evidence="2" type="ORF">IHQ72_32255</name>
</gene>
<dbReference type="Pfam" id="PF01979">
    <property type="entry name" value="Amidohydro_1"/>
    <property type="match status" value="1"/>
</dbReference>
<dbReference type="InterPro" id="IPR011059">
    <property type="entry name" value="Metal-dep_hydrolase_composite"/>
</dbReference>